<sequence>MKKYIILVVTCLFIGFISGRQTVSIKEKEVTKYVQGGTIRDTIAQLVPDTVYLAGELQYKYVYKTDTIYNDVPVIDREESIAETVRDWNRTREYNKLLFDDDNGKLSIALSLKCNELQRLSYSFTPIHKEITIVKKRVFVPFVSASFYTHNSFSIGGGFFYHDIGLRAEWTTRELNFGVMYKF</sequence>
<dbReference type="AlphaFoldDB" id="A0A413IMI9"/>
<dbReference type="EMBL" id="QSCR01000018">
    <property type="protein sequence ID" value="RGY16703.1"/>
    <property type="molecule type" value="Genomic_DNA"/>
</dbReference>
<dbReference type="OrthoDB" id="996630at2"/>
<name>A0A413IMI9_9BACT</name>
<comment type="caution">
    <text evidence="1">The sequence shown here is derived from an EMBL/GenBank/DDBJ whole genome shotgun (WGS) entry which is preliminary data.</text>
</comment>
<dbReference type="Proteomes" id="UP000286063">
    <property type="component" value="Unassembled WGS sequence"/>
</dbReference>
<organism evidence="1 2">
    <name type="scientific">Butyricimonas virosa</name>
    <dbReference type="NCBI Taxonomy" id="544645"/>
    <lineage>
        <taxon>Bacteria</taxon>
        <taxon>Pseudomonadati</taxon>
        <taxon>Bacteroidota</taxon>
        <taxon>Bacteroidia</taxon>
        <taxon>Bacteroidales</taxon>
        <taxon>Odoribacteraceae</taxon>
        <taxon>Butyricimonas</taxon>
    </lineage>
</organism>
<gene>
    <name evidence="1" type="ORF">DXA50_11125</name>
</gene>
<dbReference type="RefSeq" id="WP_117722884.1">
    <property type="nucleotide sequence ID" value="NZ_CAJUBB010000077.1"/>
</dbReference>
<accession>A0A413IMI9</accession>
<proteinExistence type="predicted"/>
<evidence type="ECO:0000313" key="2">
    <source>
        <dbReference type="Proteomes" id="UP000286063"/>
    </source>
</evidence>
<reference evidence="1 2" key="1">
    <citation type="submission" date="2018-08" db="EMBL/GenBank/DDBJ databases">
        <title>A genome reference for cultivated species of the human gut microbiota.</title>
        <authorList>
            <person name="Zou Y."/>
            <person name="Xue W."/>
            <person name="Luo G."/>
        </authorList>
    </citation>
    <scope>NUCLEOTIDE SEQUENCE [LARGE SCALE GENOMIC DNA]</scope>
    <source>
        <strain evidence="1 2">OF02-7</strain>
    </source>
</reference>
<evidence type="ECO:0000313" key="1">
    <source>
        <dbReference type="EMBL" id="RGY16703.1"/>
    </source>
</evidence>
<protein>
    <submittedName>
        <fullName evidence="1">Uncharacterized protein</fullName>
    </submittedName>
</protein>